<dbReference type="CDD" id="cd14728">
    <property type="entry name" value="Ere-like"/>
    <property type="match status" value="1"/>
</dbReference>
<dbReference type="Pfam" id="PF05139">
    <property type="entry name" value="Erythro_esteras"/>
    <property type="match status" value="1"/>
</dbReference>
<dbReference type="AlphaFoldDB" id="A0A7T5R1E1"/>
<dbReference type="EMBL" id="CP066681">
    <property type="protein sequence ID" value="QQG35768.1"/>
    <property type="molecule type" value="Genomic_DNA"/>
</dbReference>
<reference evidence="1 2" key="1">
    <citation type="submission" date="2020-07" db="EMBL/GenBank/DDBJ databases">
        <title>Huge and variable diversity of episymbiotic CPR bacteria and DPANN archaea in groundwater ecosystems.</title>
        <authorList>
            <person name="He C.Y."/>
            <person name="Keren R."/>
            <person name="Whittaker M."/>
            <person name="Farag I.F."/>
            <person name="Doudna J."/>
            <person name="Cate J.H.D."/>
            <person name="Banfield J.F."/>
        </authorList>
    </citation>
    <scope>NUCLEOTIDE SEQUENCE [LARGE SCALE GENOMIC DNA]</scope>
    <source>
        <strain evidence="1">NC_groundwater_70_Ag_B-0.1um_54_66</strain>
    </source>
</reference>
<proteinExistence type="predicted"/>
<evidence type="ECO:0000313" key="2">
    <source>
        <dbReference type="Proteomes" id="UP000595362"/>
    </source>
</evidence>
<dbReference type="Gene3D" id="3.30.1870.10">
    <property type="entry name" value="EreA-like, domain 2"/>
    <property type="match status" value="1"/>
</dbReference>
<dbReference type="InterPro" id="IPR052036">
    <property type="entry name" value="Hydrolase/PRTase-associated"/>
</dbReference>
<evidence type="ECO:0000313" key="1">
    <source>
        <dbReference type="EMBL" id="QQG35768.1"/>
    </source>
</evidence>
<organism evidence="1 2">
    <name type="scientific">Micavibrio aeruginosavorus</name>
    <dbReference type="NCBI Taxonomy" id="349221"/>
    <lineage>
        <taxon>Bacteria</taxon>
        <taxon>Pseudomonadati</taxon>
        <taxon>Bdellovibrionota</taxon>
        <taxon>Bdellovibrionia</taxon>
        <taxon>Bdellovibrionales</taxon>
        <taxon>Pseudobdellovibrionaceae</taxon>
        <taxon>Micavibrio</taxon>
    </lineage>
</organism>
<dbReference type="GO" id="GO:0046677">
    <property type="term" value="P:response to antibiotic"/>
    <property type="evidence" value="ECO:0007669"/>
    <property type="project" value="InterPro"/>
</dbReference>
<gene>
    <name evidence="1" type="ORF">HYS17_09700</name>
</gene>
<name>A0A7T5R1E1_9BACT</name>
<sequence length="452" mass="52647">MKNDIDHKLVTAIEKYAIPLGGTMRDYDPIIQAAHNKIFVMIGESSHGTKEFYRARAEITERLIQELGFDAVAAEADWPDAYRINRYVSLLSDEPAWQALSGFERFPTWMWRNKEVFQFIEWLHAYNYEFRRPGPKNRWPAGFYGLDLYSMSTSIHAVIEYLDKVDPIAARRARIRYGCLDHFMDNPQAYGYAAEFGLADSCEHDIIEQLIELRRKAYEYMQKNGFVAEDEYFCAQQNARLVMNAEEYYRAMFRGRPNSWNLRDRHMFETLEDLTDHLGNRLGRDPRIVVWAHNSHIGNAGATEMHDRGEFNIGQLVRSAYKDKALLVGFSTCRGTVMAADNWDEPQKIKRVKEPFPGSYEEVFHHVNHKAFLLDLRENNPAVDGLMTPRLQRAIGVIYRPDTERHSHYFKACLPEQFNFIIHYDITTAIEALETVMHIHRGELDETYPSGL</sequence>
<protein>
    <submittedName>
        <fullName evidence="1">Erythromycin esterase family protein</fullName>
    </submittedName>
</protein>
<dbReference type="Proteomes" id="UP000595362">
    <property type="component" value="Chromosome"/>
</dbReference>
<dbReference type="Gene3D" id="3.40.1660.10">
    <property type="entry name" value="EreA-like (biosynthetic domain)"/>
    <property type="match status" value="1"/>
</dbReference>
<dbReference type="InterPro" id="IPR014622">
    <property type="entry name" value="UCP036794_erythomycin"/>
</dbReference>
<accession>A0A7T5R1E1</accession>
<dbReference type="InterPro" id="IPR007815">
    <property type="entry name" value="Emycin_Estase"/>
</dbReference>
<dbReference type="PANTHER" id="PTHR31299">
    <property type="entry name" value="ESTERASE, PUTATIVE (AFU_ORTHOLOGUE AFUA_1G05850)-RELATED"/>
    <property type="match status" value="1"/>
</dbReference>
<dbReference type="Gene3D" id="1.20.1440.30">
    <property type="entry name" value="Biosynthetic Protein domain"/>
    <property type="match status" value="1"/>
</dbReference>
<dbReference type="PIRSF" id="PIRSF036794">
    <property type="entry name" value="UCP_erythr_ester"/>
    <property type="match status" value="1"/>
</dbReference>
<dbReference type="PANTHER" id="PTHR31299:SF0">
    <property type="entry name" value="ESTERASE, PUTATIVE (AFU_ORTHOLOGUE AFUA_1G05850)-RELATED"/>
    <property type="match status" value="1"/>
</dbReference>
<dbReference type="SUPFAM" id="SSF159501">
    <property type="entry name" value="EreA/ChaN-like"/>
    <property type="match status" value="1"/>
</dbReference>